<dbReference type="AlphaFoldDB" id="A0A0G1Y0I3"/>
<gene>
    <name evidence="1" type="ORF">UY82_C0017G0006</name>
</gene>
<evidence type="ECO:0000313" key="1">
    <source>
        <dbReference type="EMBL" id="KKW36630.1"/>
    </source>
</evidence>
<sequence length="152" mass="16517">MNSMNNMRIFLALAAVLFLGFGCSKTPAFLLPPDLGCPEVCTAICEGLPEPEIPSNCPTPMCACEKEGEDVSELEPTDEERACLQDEDCVYADNSICPFTNAENVIAINKNASKSFRARRPDVPKDTLCIELFAEPEGKPQCVRGLCTVPGR</sequence>
<accession>A0A0G1Y0I3</accession>
<comment type="caution">
    <text evidence="1">The sequence shown here is derived from an EMBL/GenBank/DDBJ whole genome shotgun (WGS) entry which is preliminary data.</text>
</comment>
<proteinExistence type="predicted"/>
<dbReference type="Proteomes" id="UP000033865">
    <property type="component" value="Unassembled WGS sequence"/>
</dbReference>
<evidence type="ECO:0000313" key="2">
    <source>
        <dbReference type="Proteomes" id="UP000033865"/>
    </source>
</evidence>
<dbReference type="EMBL" id="LCRN01000017">
    <property type="protein sequence ID" value="KKW36630.1"/>
    <property type="molecule type" value="Genomic_DNA"/>
</dbReference>
<name>A0A0G1Y0I3_9BACT</name>
<organism evidence="1 2">
    <name type="scientific">Candidatus Uhrbacteria bacterium GW2011_GWC2_53_7</name>
    <dbReference type="NCBI Taxonomy" id="1618986"/>
    <lineage>
        <taxon>Bacteria</taxon>
        <taxon>Candidatus Uhriibacteriota</taxon>
    </lineage>
</organism>
<protein>
    <submittedName>
        <fullName evidence="1">Uncharacterized protein</fullName>
    </submittedName>
</protein>
<reference evidence="1 2" key="1">
    <citation type="journal article" date="2015" name="Nature">
        <title>rRNA introns, odd ribosomes, and small enigmatic genomes across a large radiation of phyla.</title>
        <authorList>
            <person name="Brown C.T."/>
            <person name="Hug L.A."/>
            <person name="Thomas B.C."/>
            <person name="Sharon I."/>
            <person name="Castelle C.J."/>
            <person name="Singh A."/>
            <person name="Wilkins M.J."/>
            <person name="Williams K.H."/>
            <person name="Banfield J.F."/>
        </authorList>
    </citation>
    <scope>NUCLEOTIDE SEQUENCE [LARGE SCALE GENOMIC DNA]</scope>
</reference>